<dbReference type="Proteomes" id="UP000663864">
    <property type="component" value="Unassembled WGS sequence"/>
</dbReference>
<organism evidence="7 12">
    <name type="scientific">Rotaria sordida</name>
    <dbReference type="NCBI Taxonomy" id="392033"/>
    <lineage>
        <taxon>Eukaryota</taxon>
        <taxon>Metazoa</taxon>
        <taxon>Spiralia</taxon>
        <taxon>Gnathifera</taxon>
        <taxon>Rotifera</taxon>
        <taxon>Eurotatoria</taxon>
        <taxon>Bdelloidea</taxon>
        <taxon>Philodinida</taxon>
        <taxon>Philodinidae</taxon>
        <taxon>Rotaria</taxon>
    </lineage>
</organism>
<evidence type="ECO:0000313" key="7">
    <source>
        <dbReference type="EMBL" id="CAF1404686.1"/>
    </source>
</evidence>
<proteinExistence type="predicted"/>
<dbReference type="EMBL" id="CAJNOO010001272">
    <property type="protein sequence ID" value="CAF1126128.1"/>
    <property type="molecule type" value="Genomic_DNA"/>
</dbReference>
<dbReference type="OrthoDB" id="252964at2759"/>
<evidence type="ECO:0000313" key="8">
    <source>
        <dbReference type="EMBL" id="CAF1415526.1"/>
    </source>
</evidence>
<feature type="domain" description="RIIa" evidence="1">
    <location>
        <begin position="15"/>
        <end position="39"/>
    </location>
</feature>
<evidence type="ECO:0000313" key="4">
    <source>
        <dbReference type="EMBL" id="CAF1159036.1"/>
    </source>
</evidence>
<dbReference type="Proteomes" id="UP000663823">
    <property type="component" value="Unassembled WGS sequence"/>
</dbReference>
<gene>
    <name evidence="11" type="ORF">FNK824_LOCUS24158</name>
    <name evidence="9" type="ORF">JBS370_LOCUS6516</name>
    <name evidence="6" type="ORF">JXQ802_LOCUS34682</name>
    <name evidence="7" type="ORF">JXQ802_LOCUS34915</name>
    <name evidence="10" type="ORF">OTI717_LOCUS10013</name>
    <name evidence="3" type="ORF">PYM288_LOCUS22538</name>
    <name evidence="4" type="ORF">PYM288_LOCUS22638</name>
    <name evidence="2" type="ORF">RFH988_LOCUS20615</name>
    <name evidence="5" type="ORF">SEV965_LOCUS25195</name>
    <name evidence="8" type="ORF">ZHD862_LOCUS33720</name>
</gene>
<dbReference type="EMBL" id="CAJOBD010000362">
    <property type="protein sequence ID" value="CAF3653978.1"/>
    <property type="molecule type" value="Genomic_DNA"/>
</dbReference>
<evidence type="ECO:0000313" key="3">
    <source>
        <dbReference type="EMBL" id="CAF1157120.1"/>
    </source>
</evidence>
<dbReference type="Proteomes" id="UP000663882">
    <property type="component" value="Unassembled WGS sequence"/>
</dbReference>
<evidence type="ECO:0000259" key="1">
    <source>
        <dbReference type="Pfam" id="PF02197"/>
    </source>
</evidence>
<dbReference type="Proteomes" id="UP000663854">
    <property type="component" value="Unassembled WGS sequence"/>
</dbReference>
<dbReference type="Proteomes" id="UP000663874">
    <property type="component" value="Unassembled WGS sequence"/>
</dbReference>
<dbReference type="Proteomes" id="UP000663889">
    <property type="component" value="Unassembled WGS sequence"/>
</dbReference>
<comment type="caution">
    <text evidence="7">The sequence shown here is derived from an EMBL/GenBank/DDBJ whole genome shotgun (WGS) entry which is preliminary data.</text>
</comment>
<dbReference type="EMBL" id="CAJNOH010000983">
    <property type="protein sequence ID" value="CAF1159036.1"/>
    <property type="molecule type" value="Genomic_DNA"/>
</dbReference>
<dbReference type="EMBL" id="CAJNOL010001691">
    <property type="protein sequence ID" value="CAF1404686.1"/>
    <property type="molecule type" value="Genomic_DNA"/>
</dbReference>
<evidence type="ECO:0000313" key="9">
    <source>
        <dbReference type="EMBL" id="CAF3653978.1"/>
    </source>
</evidence>
<protein>
    <recommendedName>
        <fullName evidence="1">RIIa domain-containing protein</fullName>
    </recommendedName>
</protein>
<evidence type="ECO:0000313" key="10">
    <source>
        <dbReference type="EMBL" id="CAF3662330.1"/>
    </source>
</evidence>
<evidence type="ECO:0000313" key="6">
    <source>
        <dbReference type="EMBL" id="CAF1400510.1"/>
    </source>
</evidence>
<dbReference type="Gene3D" id="1.20.890.10">
    <property type="entry name" value="cAMP-dependent protein kinase regulatory subunit, dimerization-anchoring domain"/>
    <property type="match status" value="1"/>
</dbReference>
<dbReference type="EMBL" id="CAJOBE010005300">
    <property type="protein sequence ID" value="CAF3967795.1"/>
    <property type="molecule type" value="Genomic_DNA"/>
</dbReference>
<keyword evidence="12" id="KW-1185">Reference proteome</keyword>
<dbReference type="Proteomes" id="UP000663836">
    <property type="component" value="Unassembled WGS sequence"/>
</dbReference>
<evidence type="ECO:0000313" key="2">
    <source>
        <dbReference type="EMBL" id="CAF1126128.1"/>
    </source>
</evidence>
<dbReference type="AlphaFoldDB" id="A0A815L3J0"/>
<accession>A0A815L3J0</accession>
<reference evidence="7" key="1">
    <citation type="submission" date="2021-02" db="EMBL/GenBank/DDBJ databases">
        <authorList>
            <person name="Nowell W R."/>
        </authorList>
    </citation>
    <scope>NUCLEOTIDE SEQUENCE</scope>
</reference>
<name>A0A815L3J0_9BILA</name>
<dbReference type="EMBL" id="CAJNOH010000972">
    <property type="protein sequence ID" value="CAF1157120.1"/>
    <property type="molecule type" value="Genomic_DNA"/>
</dbReference>
<evidence type="ECO:0000313" key="12">
    <source>
        <dbReference type="Proteomes" id="UP000663870"/>
    </source>
</evidence>
<dbReference type="EMBL" id="CAJNOT010004091">
    <property type="protein sequence ID" value="CAF1415526.1"/>
    <property type="molecule type" value="Genomic_DNA"/>
</dbReference>
<dbReference type="EMBL" id="CAJOAX010000879">
    <property type="protein sequence ID" value="CAF3662330.1"/>
    <property type="molecule type" value="Genomic_DNA"/>
</dbReference>
<dbReference type="InterPro" id="IPR047579">
    <property type="entry name" value="DD_CABYR_SP17"/>
</dbReference>
<evidence type="ECO:0000313" key="11">
    <source>
        <dbReference type="EMBL" id="CAF3967795.1"/>
    </source>
</evidence>
<evidence type="ECO:0000313" key="5">
    <source>
        <dbReference type="EMBL" id="CAF1279811.1"/>
    </source>
</evidence>
<dbReference type="InterPro" id="IPR003117">
    <property type="entry name" value="cAMP_dep_PK_reg_su_I/II_a/b"/>
</dbReference>
<dbReference type="EMBL" id="CAJNOL010001665">
    <property type="protein sequence ID" value="CAF1400510.1"/>
    <property type="molecule type" value="Genomic_DNA"/>
</dbReference>
<sequence>MPPPLSNTHLRTPFGFDELLTYLTREILRSQPENIYEFCLTTCQQLINERNNGILSDELIKLDLTSYSLENQEE</sequence>
<dbReference type="CDD" id="cd12100">
    <property type="entry name" value="DD_CABYR_SP17"/>
    <property type="match status" value="1"/>
</dbReference>
<dbReference type="Pfam" id="PF02197">
    <property type="entry name" value="RIIa"/>
    <property type="match status" value="1"/>
</dbReference>
<dbReference type="Proteomes" id="UP000663870">
    <property type="component" value="Unassembled WGS sequence"/>
</dbReference>
<dbReference type="SUPFAM" id="SSF47391">
    <property type="entry name" value="Dimerization-anchoring domain of cAMP-dependent PK regulatory subunit"/>
    <property type="match status" value="1"/>
</dbReference>
<dbReference type="EMBL" id="CAJNOU010002007">
    <property type="protein sequence ID" value="CAF1279811.1"/>
    <property type="molecule type" value="Genomic_DNA"/>
</dbReference>